<dbReference type="EMBL" id="BART01021444">
    <property type="protein sequence ID" value="GAH00336.1"/>
    <property type="molecule type" value="Genomic_DNA"/>
</dbReference>
<evidence type="ECO:0000256" key="4">
    <source>
        <dbReference type="ARBA" id="ARBA00022898"/>
    </source>
</evidence>
<keyword evidence="2" id="KW-0032">Aminotransferase</keyword>
<evidence type="ECO:0000313" key="6">
    <source>
        <dbReference type="EMBL" id="GAH00336.1"/>
    </source>
</evidence>
<dbReference type="AlphaFoldDB" id="X1BX13"/>
<dbReference type="SUPFAM" id="SSF53383">
    <property type="entry name" value="PLP-dependent transferases"/>
    <property type="match status" value="1"/>
</dbReference>
<dbReference type="Pfam" id="PF00155">
    <property type="entry name" value="Aminotran_1_2"/>
    <property type="match status" value="1"/>
</dbReference>
<dbReference type="InterPro" id="IPR015421">
    <property type="entry name" value="PyrdxlP-dep_Trfase_major"/>
</dbReference>
<dbReference type="InterPro" id="IPR015422">
    <property type="entry name" value="PyrdxlP-dep_Trfase_small"/>
</dbReference>
<dbReference type="GO" id="GO:0000105">
    <property type="term" value="P:L-histidine biosynthetic process"/>
    <property type="evidence" value="ECO:0007669"/>
    <property type="project" value="InterPro"/>
</dbReference>
<dbReference type="PANTHER" id="PTHR43643:SF3">
    <property type="entry name" value="HISTIDINOL-PHOSPHATE AMINOTRANSFERASE"/>
    <property type="match status" value="1"/>
</dbReference>
<evidence type="ECO:0000259" key="5">
    <source>
        <dbReference type="Pfam" id="PF00155"/>
    </source>
</evidence>
<dbReference type="Gene3D" id="3.40.640.10">
    <property type="entry name" value="Type I PLP-dependent aspartate aminotransferase-like (Major domain)"/>
    <property type="match status" value="1"/>
</dbReference>
<keyword evidence="3" id="KW-0808">Transferase</keyword>
<evidence type="ECO:0000256" key="3">
    <source>
        <dbReference type="ARBA" id="ARBA00022679"/>
    </source>
</evidence>
<feature type="non-terminal residue" evidence="6">
    <location>
        <position position="1"/>
    </location>
</feature>
<comment type="cofactor">
    <cofactor evidence="1">
        <name>pyridoxal 5'-phosphate</name>
        <dbReference type="ChEBI" id="CHEBI:597326"/>
    </cofactor>
</comment>
<reference evidence="6" key="1">
    <citation type="journal article" date="2014" name="Front. Microbiol.">
        <title>High frequency of phylogenetically diverse reductive dehalogenase-homologous genes in deep subseafloor sedimentary metagenomes.</title>
        <authorList>
            <person name="Kawai M."/>
            <person name="Futagami T."/>
            <person name="Toyoda A."/>
            <person name="Takaki Y."/>
            <person name="Nishi S."/>
            <person name="Hori S."/>
            <person name="Arai W."/>
            <person name="Tsubouchi T."/>
            <person name="Morono Y."/>
            <person name="Uchiyama I."/>
            <person name="Ito T."/>
            <person name="Fujiyama A."/>
            <person name="Inagaki F."/>
            <person name="Takami H."/>
        </authorList>
    </citation>
    <scope>NUCLEOTIDE SEQUENCE</scope>
    <source>
        <strain evidence="6">Expedition CK06-06</strain>
    </source>
</reference>
<dbReference type="NCBIfam" id="TIGR01141">
    <property type="entry name" value="hisC"/>
    <property type="match status" value="1"/>
</dbReference>
<evidence type="ECO:0000256" key="1">
    <source>
        <dbReference type="ARBA" id="ARBA00001933"/>
    </source>
</evidence>
<proteinExistence type="predicted"/>
<dbReference type="GO" id="GO:0030170">
    <property type="term" value="F:pyridoxal phosphate binding"/>
    <property type="evidence" value="ECO:0007669"/>
    <property type="project" value="InterPro"/>
</dbReference>
<feature type="non-terminal residue" evidence="6">
    <location>
        <position position="290"/>
    </location>
</feature>
<name>X1BX13_9ZZZZ</name>
<sequence>RELDLKEVIKLASNETSVGPSPLAVEAIKEEIENINLYPEGSSRLLRERLASKLNSDKDMIIVTNGEDDIIDLIGMAFINEGDEVITGEITFPAYETATKIMGGKIIPVKLKDYAYDLEGIARRINERTKIIFICNPNNPTGTIVTREEVTNFMEKVPQDVIVVFDEAYYDYVEDKNYPNSLSYVLEGKNVIVLRTFSKIAGIAGVRIGYGIGKPELIGYLNRVVNPFTTNRLAQVAASASLDDEEHYGKVLNSNQEGKRYLYRELKELGIFYVPTEANFIFIGLKRDSK</sequence>
<evidence type="ECO:0000256" key="2">
    <source>
        <dbReference type="ARBA" id="ARBA00022576"/>
    </source>
</evidence>
<dbReference type="Gene3D" id="3.90.1150.10">
    <property type="entry name" value="Aspartate Aminotransferase, domain 1"/>
    <property type="match status" value="1"/>
</dbReference>
<dbReference type="InterPro" id="IPR050106">
    <property type="entry name" value="HistidinolP_aminotransfase"/>
</dbReference>
<accession>X1BX13</accession>
<protein>
    <recommendedName>
        <fullName evidence="5">Aminotransferase class I/classII large domain-containing protein</fullName>
    </recommendedName>
</protein>
<organism evidence="6">
    <name type="scientific">marine sediment metagenome</name>
    <dbReference type="NCBI Taxonomy" id="412755"/>
    <lineage>
        <taxon>unclassified sequences</taxon>
        <taxon>metagenomes</taxon>
        <taxon>ecological metagenomes</taxon>
    </lineage>
</organism>
<dbReference type="InterPro" id="IPR005861">
    <property type="entry name" value="HisP_aminotrans"/>
</dbReference>
<feature type="domain" description="Aminotransferase class I/classII large" evidence="5">
    <location>
        <begin position="7"/>
        <end position="285"/>
    </location>
</feature>
<dbReference type="CDD" id="cd00609">
    <property type="entry name" value="AAT_like"/>
    <property type="match status" value="1"/>
</dbReference>
<dbReference type="PANTHER" id="PTHR43643">
    <property type="entry name" value="HISTIDINOL-PHOSPHATE AMINOTRANSFERASE 2"/>
    <property type="match status" value="1"/>
</dbReference>
<dbReference type="InterPro" id="IPR004839">
    <property type="entry name" value="Aminotransferase_I/II_large"/>
</dbReference>
<gene>
    <name evidence="6" type="ORF">S01H4_39557</name>
</gene>
<dbReference type="GO" id="GO:0004400">
    <property type="term" value="F:histidinol-phosphate transaminase activity"/>
    <property type="evidence" value="ECO:0007669"/>
    <property type="project" value="InterPro"/>
</dbReference>
<keyword evidence="4" id="KW-0663">Pyridoxal phosphate</keyword>
<comment type="caution">
    <text evidence="6">The sequence shown here is derived from an EMBL/GenBank/DDBJ whole genome shotgun (WGS) entry which is preliminary data.</text>
</comment>
<dbReference type="InterPro" id="IPR015424">
    <property type="entry name" value="PyrdxlP-dep_Trfase"/>
</dbReference>